<dbReference type="PANTHER" id="PTHR13847">
    <property type="entry name" value="SARCOSINE DEHYDROGENASE-RELATED"/>
    <property type="match status" value="1"/>
</dbReference>
<dbReference type="AlphaFoldDB" id="A0A7Y8CL79"/>
<dbReference type="Gene3D" id="3.50.50.60">
    <property type="entry name" value="FAD/NAD(P)-binding domain"/>
    <property type="match status" value="1"/>
</dbReference>
<dbReference type="EMBL" id="JACAQD010000026">
    <property type="protein sequence ID" value="NWC35002.1"/>
    <property type="molecule type" value="Genomic_DNA"/>
</dbReference>
<dbReference type="SUPFAM" id="SSF51905">
    <property type="entry name" value="FAD/NAD(P)-binding domain"/>
    <property type="match status" value="1"/>
</dbReference>
<gene>
    <name evidence="4" type="ORF">HX876_21685</name>
</gene>
<dbReference type="GO" id="GO:0016491">
    <property type="term" value="F:oxidoreductase activity"/>
    <property type="evidence" value="ECO:0007669"/>
    <property type="project" value="UniProtKB-KW"/>
</dbReference>
<dbReference type="Proteomes" id="UP000520592">
    <property type="component" value="Unassembled WGS sequence"/>
</dbReference>
<dbReference type="Pfam" id="PF01266">
    <property type="entry name" value="DAO"/>
    <property type="match status" value="1"/>
</dbReference>
<evidence type="ECO:0000256" key="1">
    <source>
        <dbReference type="ARBA" id="ARBA00023002"/>
    </source>
</evidence>
<name>A0A7Y8CL79_9PSED</name>
<sequence>MNSVHDHNNPNRIPPNSGLAQGGKDLGFNAEPTTKVSSPIRIEMPGLDHAPSYWAATAGEEVVTSNQLTSRSHTSVAIIGGGFTGLSCAYHLAKKHGIKATVLEANKVGWGASGRNGGFAMICVGKDDYADTVAQYGVKEAKQQFDVGFSAVKTVQDIVRENMIDVDRAETGWINIAHKPSRIDGLKSTQRLLKDSFNYEAEFVDEKNLRQKYIGSTEGYGGLIYPDGFGLHPLKYARGMAKAAIDHGATIHDKSPVLSWTKKGGQHVLKTPEGTLVADHVVIATAGYTLDSLNPWLAGRVLSAISNIAVTRPLTPQEQVKAGLKTTMMVSDTRKLVFYYRLLPDGRLLFGARGGIRDEGSRNKQAYDWLIKRMVDMFPSLASVEVEYFWRGWVCLSRDKHPHMGVTEDPSVHYSIAYMGNGVALASHFGRLVAAQVAGQPEEPNITLFRKQLPRFELPCLREAQLRAAYSYYGIKDQFL</sequence>
<accession>A0A7Y8CL79</accession>
<comment type="caution">
    <text evidence="4">The sequence shown here is derived from an EMBL/GenBank/DDBJ whole genome shotgun (WGS) entry which is preliminary data.</text>
</comment>
<evidence type="ECO:0000256" key="2">
    <source>
        <dbReference type="SAM" id="MobiDB-lite"/>
    </source>
</evidence>
<feature type="domain" description="FAD dependent oxidoreductase" evidence="3">
    <location>
        <begin position="76"/>
        <end position="435"/>
    </location>
</feature>
<evidence type="ECO:0000313" key="5">
    <source>
        <dbReference type="Proteomes" id="UP000520592"/>
    </source>
</evidence>
<evidence type="ECO:0000259" key="3">
    <source>
        <dbReference type="Pfam" id="PF01266"/>
    </source>
</evidence>
<keyword evidence="1" id="KW-0560">Oxidoreductase</keyword>
<evidence type="ECO:0000313" key="4">
    <source>
        <dbReference type="EMBL" id="NWC35002.1"/>
    </source>
</evidence>
<dbReference type="PANTHER" id="PTHR13847:SF281">
    <property type="entry name" value="FAD DEPENDENT OXIDOREDUCTASE DOMAIN-CONTAINING PROTEIN"/>
    <property type="match status" value="1"/>
</dbReference>
<dbReference type="RefSeq" id="WP_177063581.1">
    <property type="nucleotide sequence ID" value="NZ_JACAPS010000062.1"/>
</dbReference>
<dbReference type="InterPro" id="IPR006076">
    <property type="entry name" value="FAD-dep_OxRdtase"/>
</dbReference>
<proteinExistence type="predicted"/>
<dbReference type="GO" id="GO:0005737">
    <property type="term" value="C:cytoplasm"/>
    <property type="evidence" value="ECO:0007669"/>
    <property type="project" value="TreeGrafter"/>
</dbReference>
<reference evidence="4 5" key="1">
    <citation type="submission" date="2020-04" db="EMBL/GenBank/DDBJ databases">
        <title>Molecular characterization of pseudomonads from Agaricus bisporus reveal novel blotch 2 pathogens in Western Europe.</title>
        <authorList>
            <person name="Taparia T."/>
            <person name="Krijger M."/>
            <person name="Haynes E."/>
            <person name="Elpinstone J.G."/>
            <person name="Noble R."/>
            <person name="Van Der Wolf J."/>
        </authorList>
    </citation>
    <scope>NUCLEOTIDE SEQUENCE [LARGE SCALE GENOMIC DNA]</scope>
    <source>
        <strain evidence="4 5">IPO3737</strain>
    </source>
</reference>
<dbReference type="InterPro" id="IPR036188">
    <property type="entry name" value="FAD/NAD-bd_sf"/>
</dbReference>
<dbReference type="Gene3D" id="3.30.9.10">
    <property type="entry name" value="D-Amino Acid Oxidase, subunit A, domain 2"/>
    <property type="match status" value="1"/>
</dbReference>
<organism evidence="4 5">
    <name type="scientific">Pseudomonas gingeri</name>
    <dbReference type="NCBI Taxonomy" id="117681"/>
    <lineage>
        <taxon>Bacteria</taxon>
        <taxon>Pseudomonadati</taxon>
        <taxon>Pseudomonadota</taxon>
        <taxon>Gammaproteobacteria</taxon>
        <taxon>Pseudomonadales</taxon>
        <taxon>Pseudomonadaceae</taxon>
        <taxon>Pseudomonas</taxon>
    </lineage>
</organism>
<feature type="region of interest" description="Disordered" evidence="2">
    <location>
        <begin position="1"/>
        <end position="32"/>
    </location>
</feature>
<protein>
    <submittedName>
        <fullName evidence="4">FAD-binding oxidoreductase</fullName>
    </submittedName>
</protein>